<organism evidence="2 3">
    <name type="scientific">Streptomyces rubrogriseus</name>
    <dbReference type="NCBI Taxonomy" id="194673"/>
    <lineage>
        <taxon>Bacteria</taxon>
        <taxon>Bacillati</taxon>
        <taxon>Actinomycetota</taxon>
        <taxon>Actinomycetes</taxon>
        <taxon>Kitasatosporales</taxon>
        <taxon>Streptomycetaceae</taxon>
        <taxon>Streptomyces</taxon>
        <taxon>Streptomyces violaceoruber group</taxon>
    </lineage>
</organism>
<evidence type="ECO:0000313" key="3">
    <source>
        <dbReference type="Proteomes" id="UP000475666"/>
    </source>
</evidence>
<gene>
    <name evidence="2" type="ORF">G3I66_22680</name>
</gene>
<evidence type="ECO:0000313" key="2">
    <source>
        <dbReference type="EMBL" id="NEC35953.1"/>
    </source>
</evidence>
<comment type="caution">
    <text evidence="2">The sequence shown here is derived from an EMBL/GenBank/DDBJ whole genome shotgun (WGS) entry which is preliminary data.</text>
</comment>
<protein>
    <recommendedName>
        <fullName evidence="4">ATP-binding protein</fullName>
    </recommendedName>
</protein>
<feature type="non-terminal residue" evidence="2">
    <location>
        <position position="71"/>
    </location>
</feature>
<sequence length="71" mass="7956">LEPSRLVNHRLVAALLESADFAELHRETAGDPYAAAMAVLAQGSALRRMLEDSRPARDRDERAERARREAE</sequence>
<dbReference type="AlphaFoldDB" id="A0A6G3TH82"/>
<dbReference type="Proteomes" id="UP000475666">
    <property type="component" value="Unassembled WGS sequence"/>
</dbReference>
<dbReference type="EMBL" id="JAAGMQ010000674">
    <property type="protein sequence ID" value="NEC35953.1"/>
    <property type="molecule type" value="Genomic_DNA"/>
</dbReference>
<evidence type="ECO:0000256" key="1">
    <source>
        <dbReference type="SAM" id="MobiDB-lite"/>
    </source>
</evidence>
<evidence type="ECO:0008006" key="4">
    <source>
        <dbReference type="Google" id="ProtNLM"/>
    </source>
</evidence>
<feature type="region of interest" description="Disordered" evidence="1">
    <location>
        <begin position="48"/>
        <end position="71"/>
    </location>
</feature>
<reference evidence="2 3" key="1">
    <citation type="submission" date="2020-01" db="EMBL/GenBank/DDBJ databases">
        <title>Insect and environment-associated Actinomycetes.</title>
        <authorList>
            <person name="Currrie C."/>
            <person name="Chevrette M."/>
            <person name="Carlson C."/>
            <person name="Stubbendieck R."/>
            <person name="Wendt-Pienkowski E."/>
        </authorList>
    </citation>
    <scope>NUCLEOTIDE SEQUENCE [LARGE SCALE GENOMIC DNA]</scope>
    <source>
        <strain evidence="2 3">SID7739</strain>
    </source>
</reference>
<name>A0A6G3TH82_9ACTN</name>
<proteinExistence type="predicted"/>
<feature type="non-terminal residue" evidence="2">
    <location>
        <position position="1"/>
    </location>
</feature>
<accession>A0A6G3TH82</accession>